<evidence type="ECO:0000313" key="1">
    <source>
        <dbReference type="EMBL" id="KAF9455669.1"/>
    </source>
</evidence>
<organism evidence="1 2">
    <name type="scientific">Collybia nuda</name>
    <dbReference type="NCBI Taxonomy" id="64659"/>
    <lineage>
        <taxon>Eukaryota</taxon>
        <taxon>Fungi</taxon>
        <taxon>Dikarya</taxon>
        <taxon>Basidiomycota</taxon>
        <taxon>Agaricomycotina</taxon>
        <taxon>Agaricomycetes</taxon>
        <taxon>Agaricomycetidae</taxon>
        <taxon>Agaricales</taxon>
        <taxon>Tricholomatineae</taxon>
        <taxon>Clitocybaceae</taxon>
        <taxon>Collybia</taxon>
    </lineage>
</organism>
<dbReference type="OrthoDB" id="3145912at2759"/>
<comment type="caution">
    <text evidence="1">The sequence shown here is derived from an EMBL/GenBank/DDBJ whole genome shotgun (WGS) entry which is preliminary data.</text>
</comment>
<keyword evidence="2" id="KW-1185">Reference proteome</keyword>
<name>A0A9P5XS01_9AGAR</name>
<dbReference type="AlphaFoldDB" id="A0A9P5XS01"/>
<evidence type="ECO:0000313" key="2">
    <source>
        <dbReference type="Proteomes" id="UP000807353"/>
    </source>
</evidence>
<proteinExistence type="predicted"/>
<dbReference type="Proteomes" id="UP000807353">
    <property type="component" value="Unassembled WGS sequence"/>
</dbReference>
<dbReference type="EMBL" id="MU150567">
    <property type="protein sequence ID" value="KAF9455669.1"/>
    <property type="molecule type" value="Genomic_DNA"/>
</dbReference>
<sequence>MSFHDHDSAPSEAVWSRLPMELMREIILYVASTNGRSARELRLVSRYVNIWVLPLLFRTLVLTTPEHITRFAATLLPKRKFHIPALKSTLHTFPRPLSSYTIDSLALVVNSRLPSVETALASVAPAFTHLKTLVITGQNMSSNAYWLRQNPIHPQKMMILHFGSPQLVNFKEPIFQSVTHLYTSVLVGYRESSVEHLPNLTHLAAHTRIDLSEDFATRVAHLLLATLESLPNLYSFVFVLNSDEISDSRLSLWSRLLEGCLRDKRFILLPYFRHPRMEWEAMLADEHTVWNRAQVWRRVKSEDNFTQIQYHSDMLKAVRAEHATLPNKKYMEADWEVDLIEREGFYAMDADPTERREATLSMFL</sequence>
<reference evidence="1" key="1">
    <citation type="submission" date="2020-11" db="EMBL/GenBank/DDBJ databases">
        <authorList>
            <consortium name="DOE Joint Genome Institute"/>
            <person name="Ahrendt S."/>
            <person name="Riley R."/>
            <person name="Andreopoulos W."/>
            <person name="Labutti K."/>
            <person name="Pangilinan J."/>
            <person name="Ruiz-Duenas F.J."/>
            <person name="Barrasa J.M."/>
            <person name="Sanchez-Garcia M."/>
            <person name="Camarero S."/>
            <person name="Miyauchi S."/>
            <person name="Serrano A."/>
            <person name="Linde D."/>
            <person name="Babiker R."/>
            <person name="Drula E."/>
            <person name="Ayuso-Fernandez I."/>
            <person name="Pacheco R."/>
            <person name="Padilla G."/>
            <person name="Ferreira P."/>
            <person name="Barriuso J."/>
            <person name="Kellner H."/>
            <person name="Castanera R."/>
            <person name="Alfaro M."/>
            <person name="Ramirez L."/>
            <person name="Pisabarro A.G."/>
            <person name="Kuo A."/>
            <person name="Tritt A."/>
            <person name="Lipzen A."/>
            <person name="He G."/>
            <person name="Yan M."/>
            <person name="Ng V."/>
            <person name="Cullen D."/>
            <person name="Martin F."/>
            <person name="Rosso M.-N."/>
            <person name="Henrissat B."/>
            <person name="Hibbett D."/>
            <person name="Martinez A.T."/>
            <person name="Grigoriev I.V."/>
        </authorList>
    </citation>
    <scope>NUCLEOTIDE SEQUENCE</scope>
    <source>
        <strain evidence="1">CBS 247.69</strain>
    </source>
</reference>
<gene>
    <name evidence="1" type="ORF">BDZ94DRAFT_1315978</name>
</gene>
<protein>
    <recommendedName>
        <fullName evidence="3">F-box domain-containing protein</fullName>
    </recommendedName>
</protein>
<evidence type="ECO:0008006" key="3">
    <source>
        <dbReference type="Google" id="ProtNLM"/>
    </source>
</evidence>
<accession>A0A9P5XS01</accession>